<protein>
    <recommendedName>
        <fullName evidence="1">Sox developmental protein N-terminal domain-containing protein</fullName>
    </recommendedName>
</protein>
<sequence>MNELPVVTITAANSTLLAGNPTPAACAGKQESKASVLEKAEINEAVTKVLQGYNWSLVPSPTR</sequence>
<dbReference type="InterPro" id="IPR022151">
    <property type="entry name" value="Sox_N"/>
</dbReference>
<proteinExistence type="predicted"/>
<accession>A0AAW2HNJ4</accession>
<name>A0AAW2HNJ4_9NEOP</name>
<dbReference type="AlphaFoldDB" id="A0AAW2HNJ4"/>
<gene>
    <name evidence="2" type="ORF">PYX00_008253</name>
</gene>
<organism evidence="2">
    <name type="scientific">Menopon gallinae</name>
    <name type="common">poultry shaft louse</name>
    <dbReference type="NCBI Taxonomy" id="328185"/>
    <lineage>
        <taxon>Eukaryota</taxon>
        <taxon>Metazoa</taxon>
        <taxon>Ecdysozoa</taxon>
        <taxon>Arthropoda</taxon>
        <taxon>Hexapoda</taxon>
        <taxon>Insecta</taxon>
        <taxon>Pterygota</taxon>
        <taxon>Neoptera</taxon>
        <taxon>Paraneoptera</taxon>
        <taxon>Psocodea</taxon>
        <taxon>Troctomorpha</taxon>
        <taxon>Phthiraptera</taxon>
        <taxon>Amblycera</taxon>
        <taxon>Menoponidae</taxon>
        <taxon>Menopon</taxon>
    </lineage>
</organism>
<feature type="domain" description="Sox developmental protein N-terminal" evidence="1">
    <location>
        <begin position="40"/>
        <end position="63"/>
    </location>
</feature>
<dbReference type="EMBL" id="JARGDH010000004">
    <property type="protein sequence ID" value="KAL0271008.1"/>
    <property type="molecule type" value="Genomic_DNA"/>
</dbReference>
<evidence type="ECO:0000313" key="2">
    <source>
        <dbReference type="EMBL" id="KAL0271008.1"/>
    </source>
</evidence>
<reference evidence="2" key="1">
    <citation type="journal article" date="2024" name="Gigascience">
        <title>Chromosome-level genome of the poultry shaft louse Menopon gallinae provides insight into the host-switching and adaptive evolution of parasitic lice.</title>
        <authorList>
            <person name="Xu Y."/>
            <person name="Ma L."/>
            <person name="Liu S."/>
            <person name="Liang Y."/>
            <person name="Liu Q."/>
            <person name="He Z."/>
            <person name="Tian L."/>
            <person name="Duan Y."/>
            <person name="Cai W."/>
            <person name="Li H."/>
            <person name="Song F."/>
        </authorList>
    </citation>
    <scope>NUCLEOTIDE SEQUENCE</scope>
    <source>
        <strain evidence="2">Cailab_2023a</strain>
    </source>
</reference>
<evidence type="ECO:0000259" key="1">
    <source>
        <dbReference type="Pfam" id="PF12444"/>
    </source>
</evidence>
<dbReference type="Pfam" id="PF12444">
    <property type="entry name" value="Sox_N"/>
    <property type="match status" value="1"/>
</dbReference>
<comment type="caution">
    <text evidence="2">The sequence shown here is derived from an EMBL/GenBank/DDBJ whole genome shotgun (WGS) entry which is preliminary data.</text>
</comment>